<dbReference type="AlphaFoldDB" id="A0A974QDH0"/>
<feature type="domain" description="Transposase IS4-like" evidence="1">
    <location>
        <begin position="135"/>
        <end position="303"/>
    </location>
</feature>
<dbReference type="EMBL" id="NBPI01000026">
    <property type="protein sequence ID" value="OSD64275.1"/>
    <property type="molecule type" value="Genomic_DNA"/>
</dbReference>
<dbReference type="Pfam" id="PF01609">
    <property type="entry name" value="DDE_Tnp_1"/>
    <property type="match status" value="1"/>
</dbReference>
<reference evidence="2 3" key="1">
    <citation type="submission" date="2017-03" db="EMBL/GenBank/DDBJ databases">
        <title>Salmonella serotype comparative study.</title>
        <authorList>
            <person name="Liao J."/>
        </authorList>
    </citation>
    <scope>NUCLEOTIDE SEQUENCE [LARGE SCALE GENOMIC DNA]</scope>
    <source>
        <strain evidence="2 3">NY_FSL S10-1448</strain>
    </source>
</reference>
<dbReference type="Gene3D" id="3.90.350.10">
    <property type="entry name" value="Transposase Inhibitor Protein From Tn5, Chain A, domain 1"/>
    <property type="match status" value="1"/>
</dbReference>
<evidence type="ECO:0000313" key="3">
    <source>
        <dbReference type="Proteomes" id="UP000868515"/>
    </source>
</evidence>
<accession>A0A974QDH0</accession>
<protein>
    <submittedName>
        <fullName evidence="2">IS4 family transposase</fullName>
    </submittedName>
</protein>
<name>A0A974QDH0_SALET</name>
<dbReference type="InterPro" id="IPR002559">
    <property type="entry name" value="Transposase_11"/>
</dbReference>
<dbReference type="InterPro" id="IPR047658">
    <property type="entry name" value="IS4-like_transpos"/>
</dbReference>
<sequence>MPDISAFVGAIFGASMHMKRIQSLSNATSGVIESGSLAIHAIGAGLAQANELQRKYAIKQVDRLLSNPAFNIPELFRDWVPFIVAERKTIMVSMDWTTFDADGHASLVLSLQTEHGRNTPLLWRTCRKAELKGQRNDMEDALLRQLHGCLPEQVHVTIVADRGFSDIALYHFIHEGLGFDYVIRMKENIQVMDKKGCSAPASNWLSADGRAKSVKHARVTGQNFPVGQVICVQRPGMKSAWYLAASRPELAPQTVMNMYSRRWGIESSFRDIKDYKFGMGMGHMHTRSPERRDRLFLLSALSIAFLTLLGKAGDSVGLERTIKANTVKTRSYSFWRQGCIYYSLIPGMRESQLLPLLEKFAELMNEHIFCRKILGVL</sequence>
<dbReference type="GO" id="GO:0006313">
    <property type="term" value="P:DNA transposition"/>
    <property type="evidence" value="ECO:0007669"/>
    <property type="project" value="InterPro"/>
</dbReference>
<gene>
    <name evidence="2" type="ORF">R537_24190</name>
</gene>
<evidence type="ECO:0000313" key="2">
    <source>
        <dbReference type="EMBL" id="OSD64275.1"/>
    </source>
</evidence>
<organism evidence="2 3">
    <name type="scientific">Salmonella enterica subsp. enterica serovar Rough O:d:1,7</name>
    <dbReference type="NCBI Taxonomy" id="1974323"/>
    <lineage>
        <taxon>Bacteria</taxon>
        <taxon>Pseudomonadati</taxon>
        <taxon>Pseudomonadota</taxon>
        <taxon>Gammaproteobacteria</taxon>
        <taxon>Enterobacterales</taxon>
        <taxon>Enterobacteriaceae</taxon>
        <taxon>Salmonella</taxon>
    </lineage>
</organism>
<dbReference type="PANTHER" id="PTHR35404">
    <property type="entry name" value="TRANSPOSASE OF TN10"/>
    <property type="match status" value="1"/>
</dbReference>
<comment type="caution">
    <text evidence="2">The sequence shown here is derived from an EMBL/GenBank/DDBJ whole genome shotgun (WGS) entry which is preliminary data.</text>
</comment>
<dbReference type="GO" id="GO:0003677">
    <property type="term" value="F:DNA binding"/>
    <property type="evidence" value="ECO:0007669"/>
    <property type="project" value="InterPro"/>
</dbReference>
<dbReference type="PANTHER" id="PTHR35404:SF8">
    <property type="entry name" value="TRANSPOSASE OF TN10"/>
    <property type="match status" value="1"/>
</dbReference>
<dbReference type="SUPFAM" id="SSF53098">
    <property type="entry name" value="Ribonuclease H-like"/>
    <property type="match status" value="1"/>
</dbReference>
<proteinExistence type="predicted"/>
<dbReference type="NCBIfam" id="NF033591">
    <property type="entry name" value="transpos_IS4_2"/>
    <property type="match status" value="1"/>
</dbReference>
<dbReference type="Proteomes" id="UP000868515">
    <property type="component" value="Unassembled WGS sequence"/>
</dbReference>
<dbReference type="RefSeq" id="WP_223365737.1">
    <property type="nucleotide sequence ID" value="NZ_NBPI01000026.1"/>
</dbReference>
<dbReference type="GO" id="GO:0004803">
    <property type="term" value="F:transposase activity"/>
    <property type="evidence" value="ECO:0007669"/>
    <property type="project" value="InterPro"/>
</dbReference>
<evidence type="ECO:0000259" key="1">
    <source>
        <dbReference type="Pfam" id="PF01609"/>
    </source>
</evidence>
<dbReference type="InterPro" id="IPR012337">
    <property type="entry name" value="RNaseH-like_sf"/>
</dbReference>